<evidence type="ECO:0000313" key="2">
    <source>
        <dbReference type="EMBL" id="VDL31892.1"/>
    </source>
</evidence>
<dbReference type="STRING" id="6216.A0A0R3SF14"/>
<feature type="region of interest" description="Disordered" evidence="1">
    <location>
        <begin position="502"/>
        <end position="572"/>
    </location>
</feature>
<dbReference type="WBParaSite" id="HDID_0000339901-mRNA-1">
    <property type="protein sequence ID" value="HDID_0000339901-mRNA-1"/>
    <property type="gene ID" value="HDID_0000339901"/>
</dbReference>
<name>A0A0R3SF14_HYMDI</name>
<evidence type="ECO:0000256" key="1">
    <source>
        <dbReference type="SAM" id="MobiDB-lite"/>
    </source>
</evidence>
<reference evidence="4" key="1">
    <citation type="submission" date="2017-02" db="UniProtKB">
        <authorList>
            <consortium name="WormBaseParasite"/>
        </authorList>
    </citation>
    <scope>IDENTIFICATION</scope>
</reference>
<feature type="compositionally biased region" description="Polar residues" evidence="1">
    <location>
        <begin position="517"/>
        <end position="526"/>
    </location>
</feature>
<dbReference type="OrthoDB" id="6247678at2759"/>
<feature type="region of interest" description="Disordered" evidence="1">
    <location>
        <begin position="141"/>
        <end position="179"/>
    </location>
</feature>
<feature type="region of interest" description="Disordered" evidence="1">
    <location>
        <begin position="402"/>
        <end position="426"/>
    </location>
</feature>
<dbReference type="AlphaFoldDB" id="A0A0R3SF14"/>
<protein>
    <submittedName>
        <fullName evidence="4">AAA domain-containing protein</fullName>
    </submittedName>
</protein>
<proteinExistence type="predicted"/>
<dbReference type="EMBL" id="UYSG01001020">
    <property type="protein sequence ID" value="VDL31892.1"/>
    <property type="molecule type" value="Genomic_DNA"/>
</dbReference>
<sequence>MDETHDEALISRDLYIPNETSIGSVPAQSVSALIPPPPRPTSSPSALLPATPLQTDNFPFFQQSLQSIPSETLLIEQIPTPTEITEPLPDPIEDSAMSQLLESVDSLERLTEPLSEGLDLGGEFIPTESKVGESLEIPIDTLDDPLSKQPSDNLDLPNPSPPIVTSAVSTVPSSSHLESGANSVKSIEEMVEKPPSMPSSVIPKVIHPVRVVLKRKSPFSTLDMIKNYADTLQPVDCVILMERCAPFSGGTKFMDYFKSEYLSKMLCDLNGGRSVDTEFGRDAYTPLYSLHTFDWYKPDPSTPQVSDTAIIKSLYAKIEELKPRPVPPLATQPDEGTPVIPLLRSALVIFDHLDTFRRHALGKCQRRRHLILVLRSPCVSLDQLEAEAAVLSGEIIAENASAQSVKDGKEHSDGNPDIKDGESEKGSLQKGVLARLRELLVAVSIFSPVDDKGFQKLAMLCNVLAPDIRRDYKWPTVIFSREILCISQSQCHTTVAAASSQQNALRRTADPSAQAKRFQQQQSGYSAQPMGGVVMGMGNKEPSPRQLSQQSLQGHHQGGQQQMAQFMTQQHQQQQVLPGMVHHMGGGIDPSVSNQHQPRMPVSYGGNPMMATGGGNQKAHQHGTYSGPNSIEPAMGHQQQMQQQPGMQRNLSNAAAGPRSVPDAFGGGGNAGYQLSPANQPPIGNQGYGLAPPPMPGPENQGVRPPMVPQQQQQYYSPMPPTPYEVAFVNDVGKNLWPRCY</sequence>
<dbReference type="Proteomes" id="UP000274504">
    <property type="component" value="Unassembled WGS sequence"/>
</dbReference>
<feature type="compositionally biased region" description="Basic and acidic residues" evidence="1">
    <location>
        <begin position="406"/>
        <end position="426"/>
    </location>
</feature>
<accession>A0A0R3SF14</accession>
<organism evidence="4">
    <name type="scientific">Hymenolepis diminuta</name>
    <name type="common">Rat tapeworm</name>
    <dbReference type="NCBI Taxonomy" id="6216"/>
    <lineage>
        <taxon>Eukaryota</taxon>
        <taxon>Metazoa</taxon>
        <taxon>Spiralia</taxon>
        <taxon>Lophotrochozoa</taxon>
        <taxon>Platyhelminthes</taxon>
        <taxon>Cestoda</taxon>
        <taxon>Eucestoda</taxon>
        <taxon>Cyclophyllidea</taxon>
        <taxon>Hymenolepididae</taxon>
        <taxon>Hymenolepis</taxon>
    </lineage>
</organism>
<feature type="compositionally biased region" description="Low complexity" evidence="1">
    <location>
        <begin position="546"/>
        <end position="572"/>
    </location>
</feature>
<feature type="region of interest" description="Disordered" evidence="1">
    <location>
        <begin position="29"/>
        <end position="49"/>
    </location>
</feature>
<reference evidence="2 3" key="2">
    <citation type="submission" date="2018-11" db="EMBL/GenBank/DDBJ databases">
        <authorList>
            <consortium name="Pathogen Informatics"/>
        </authorList>
    </citation>
    <scope>NUCLEOTIDE SEQUENCE [LARGE SCALE GENOMIC DNA]</scope>
</reference>
<evidence type="ECO:0000313" key="3">
    <source>
        <dbReference type="Proteomes" id="UP000274504"/>
    </source>
</evidence>
<gene>
    <name evidence="2" type="ORF">HDID_LOCUS3397</name>
</gene>
<feature type="compositionally biased region" description="Low complexity" evidence="1">
    <location>
        <begin position="163"/>
        <end position="175"/>
    </location>
</feature>
<evidence type="ECO:0000313" key="4">
    <source>
        <dbReference type="WBParaSite" id="HDID_0000339901-mRNA-1"/>
    </source>
</evidence>